<name>A0A815X0M4_9BILA</name>
<feature type="compositionally biased region" description="Polar residues" evidence="1">
    <location>
        <begin position="1"/>
        <end position="14"/>
    </location>
</feature>
<comment type="caution">
    <text evidence="2">The sequence shown here is derived from an EMBL/GenBank/DDBJ whole genome shotgun (WGS) entry which is preliminary data.</text>
</comment>
<feature type="non-terminal residue" evidence="2">
    <location>
        <position position="63"/>
    </location>
</feature>
<evidence type="ECO:0000256" key="1">
    <source>
        <dbReference type="SAM" id="MobiDB-lite"/>
    </source>
</evidence>
<dbReference type="EMBL" id="CAJNOT010018076">
    <property type="protein sequence ID" value="CAF1553043.1"/>
    <property type="molecule type" value="Genomic_DNA"/>
</dbReference>
<dbReference type="AlphaFoldDB" id="A0A815X0M4"/>
<evidence type="ECO:0000313" key="2">
    <source>
        <dbReference type="EMBL" id="CAF1553043.1"/>
    </source>
</evidence>
<accession>A0A815X0M4</accession>
<evidence type="ECO:0000313" key="3">
    <source>
        <dbReference type="Proteomes" id="UP000663864"/>
    </source>
</evidence>
<feature type="compositionally biased region" description="Polar residues" evidence="1">
    <location>
        <begin position="27"/>
        <end position="45"/>
    </location>
</feature>
<reference evidence="2" key="1">
    <citation type="submission" date="2021-02" db="EMBL/GenBank/DDBJ databases">
        <authorList>
            <person name="Nowell W R."/>
        </authorList>
    </citation>
    <scope>NUCLEOTIDE SEQUENCE</scope>
</reference>
<feature type="non-terminal residue" evidence="2">
    <location>
        <position position="1"/>
    </location>
</feature>
<proteinExistence type="predicted"/>
<feature type="region of interest" description="Disordered" evidence="1">
    <location>
        <begin position="1"/>
        <end position="45"/>
    </location>
</feature>
<sequence>SYDDNGNSSLSTSIHLKESTLDDEENNISTHDVISPPSDVSTTDSHIIESLDQLQQQFRQQQQ</sequence>
<organism evidence="2 3">
    <name type="scientific">Rotaria sordida</name>
    <dbReference type="NCBI Taxonomy" id="392033"/>
    <lineage>
        <taxon>Eukaryota</taxon>
        <taxon>Metazoa</taxon>
        <taxon>Spiralia</taxon>
        <taxon>Gnathifera</taxon>
        <taxon>Rotifera</taxon>
        <taxon>Eurotatoria</taxon>
        <taxon>Bdelloidea</taxon>
        <taxon>Philodinida</taxon>
        <taxon>Philodinidae</taxon>
        <taxon>Rotaria</taxon>
    </lineage>
</organism>
<dbReference type="Proteomes" id="UP000663864">
    <property type="component" value="Unassembled WGS sequence"/>
</dbReference>
<protein>
    <submittedName>
        <fullName evidence="2">Uncharacterized protein</fullName>
    </submittedName>
</protein>
<gene>
    <name evidence="2" type="ORF">ZHD862_LOCUS39391</name>
</gene>